<dbReference type="AlphaFoldDB" id="A0AAU8FZP6"/>
<reference evidence="1" key="1">
    <citation type="submission" date="2024-06" db="EMBL/GenBank/DDBJ databases">
        <title>Complete genome sequence of the cellulolytic actinobacterium, Cellulosimicrobium ES-005.</title>
        <authorList>
            <person name="Matthews C.T."/>
            <person name="Underwood K.D."/>
            <person name="Ghanchi K.M."/>
            <person name="Fields S.D."/>
            <person name="Gardner S.G."/>
        </authorList>
    </citation>
    <scope>NUCLEOTIDE SEQUENCE</scope>
    <source>
        <strain evidence="1">ES-005</strain>
    </source>
</reference>
<evidence type="ECO:0000313" key="1">
    <source>
        <dbReference type="EMBL" id="XCH29347.1"/>
    </source>
</evidence>
<name>A0AAU8FZP6_9MICO</name>
<accession>A0AAU8FZP6</accession>
<proteinExistence type="predicted"/>
<sequence>MTATTEGDLLTDLARLQDEAVAVVEAFENEPDMDTPEWHEFMVRVRGVSRRLNETVRLIDQGAGR</sequence>
<gene>
    <name evidence="1" type="ORF">ABRQ22_17440</name>
</gene>
<dbReference type="RefSeq" id="WP_353707645.1">
    <property type="nucleotide sequence ID" value="NZ_CP159290.1"/>
</dbReference>
<protein>
    <submittedName>
        <fullName evidence="1">Uncharacterized protein</fullName>
    </submittedName>
</protein>
<organism evidence="1">
    <name type="scientific">Cellulosimicrobium sp. ES-005</name>
    <dbReference type="NCBI Taxonomy" id="3163031"/>
    <lineage>
        <taxon>Bacteria</taxon>
        <taxon>Bacillati</taxon>
        <taxon>Actinomycetota</taxon>
        <taxon>Actinomycetes</taxon>
        <taxon>Micrococcales</taxon>
        <taxon>Promicromonosporaceae</taxon>
        <taxon>Cellulosimicrobium</taxon>
    </lineage>
</organism>
<dbReference type="EMBL" id="CP159290">
    <property type="protein sequence ID" value="XCH29347.1"/>
    <property type="molecule type" value="Genomic_DNA"/>
</dbReference>